<dbReference type="VEuPathDB" id="FungiDB:H257_05515"/>
<dbReference type="EMBL" id="KI913123">
    <property type="protein sequence ID" value="ETV81987.1"/>
    <property type="molecule type" value="Genomic_DNA"/>
</dbReference>
<proteinExistence type="predicted"/>
<protein>
    <submittedName>
        <fullName evidence="2">Uncharacterized protein</fullName>
    </submittedName>
</protein>
<feature type="region of interest" description="Disordered" evidence="1">
    <location>
        <begin position="162"/>
        <end position="182"/>
    </location>
</feature>
<organism evidence="2">
    <name type="scientific">Aphanomyces astaci</name>
    <name type="common">Crayfish plague agent</name>
    <dbReference type="NCBI Taxonomy" id="112090"/>
    <lineage>
        <taxon>Eukaryota</taxon>
        <taxon>Sar</taxon>
        <taxon>Stramenopiles</taxon>
        <taxon>Oomycota</taxon>
        <taxon>Saprolegniomycetes</taxon>
        <taxon>Saprolegniales</taxon>
        <taxon>Verrucalvaceae</taxon>
        <taxon>Aphanomyces</taxon>
    </lineage>
</organism>
<accession>W4GQK5</accession>
<name>W4GQK5_APHAT</name>
<reference evidence="2" key="1">
    <citation type="submission" date="2013-12" db="EMBL/GenBank/DDBJ databases">
        <title>The Genome Sequence of Aphanomyces astaci APO3.</title>
        <authorList>
            <consortium name="The Broad Institute Genomics Platform"/>
            <person name="Russ C."/>
            <person name="Tyler B."/>
            <person name="van West P."/>
            <person name="Dieguez-Uribeondo J."/>
            <person name="Young S.K."/>
            <person name="Zeng Q."/>
            <person name="Gargeya S."/>
            <person name="Fitzgerald M."/>
            <person name="Abouelleil A."/>
            <person name="Alvarado L."/>
            <person name="Chapman S.B."/>
            <person name="Gainer-Dewar J."/>
            <person name="Goldberg J."/>
            <person name="Griggs A."/>
            <person name="Gujja S."/>
            <person name="Hansen M."/>
            <person name="Howarth C."/>
            <person name="Imamovic A."/>
            <person name="Ireland A."/>
            <person name="Larimer J."/>
            <person name="McCowan C."/>
            <person name="Murphy C."/>
            <person name="Pearson M."/>
            <person name="Poon T.W."/>
            <person name="Priest M."/>
            <person name="Roberts A."/>
            <person name="Saif S."/>
            <person name="Shea T."/>
            <person name="Sykes S."/>
            <person name="Wortman J."/>
            <person name="Nusbaum C."/>
            <person name="Birren B."/>
        </authorList>
    </citation>
    <scope>NUCLEOTIDE SEQUENCE [LARGE SCALE GENOMIC DNA]</scope>
    <source>
        <strain evidence="2">APO3</strain>
    </source>
</reference>
<dbReference type="AlphaFoldDB" id="W4GQK5"/>
<sequence length="182" mass="19666">MADGGYVGDTDSMSMAAREFKRRKLLQARSNYLDCRFASTDVEHERDIGLGALSGYRVLLSLAVATVVQQVRPGASPSPTPTNDVDPNSSVFLWGGMLHMLPEFYMAKQGSPPCPSASALELAASFPVDNGLLDPIRTTTSKNVLDGTDNYMCRWPPDLSGKWSRPQTLGPTANGNQRAAET</sequence>
<dbReference type="GeneID" id="20807511"/>
<evidence type="ECO:0000256" key="1">
    <source>
        <dbReference type="SAM" id="MobiDB-lite"/>
    </source>
</evidence>
<gene>
    <name evidence="2" type="ORF">H257_05515</name>
</gene>
<feature type="compositionally biased region" description="Polar residues" evidence="1">
    <location>
        <begin position="165"/>
        <end position="182"/>
    </location>
</feature>
<evidence type="ECO:0000313" key="2">
    <source>
        <dbReference type="EMBL" id="ETV81987.1"/>
    </source>
</evidence>
<dbReference type="RefSeq" id="XP_009828724.1">
    <property type="nucleotide sequence ID" value="XM_009830422.1"/>
</dbReference>